<gene>
    <name evidence="2" type="ORF">MFLAVUS_003096</name>
</gene>
<proteinExistence type="predicted"/>
<dbReference type="PANTHER" id="PTHR11188">
    <property type="entry name" value="ARRESTIN DOMAIN CONTAINING PROTEIN"/>
    <property type="match status" value="1"/>
</dbReference>
<dbReference type="Pfam" id="PF02752">
    <property type="entry name" value="Arrestin_C"/>
    <property type="match status" value="1"/>
</dbReference>
<dbReference type="SUPFAM" id="SSF81296">
    <property type="entry name" value="E set domains"/>
    <property type="match status" value="2"/>
</dbReference>
<dbReference type="InterPro" id="IPR014752">
    <property type="entry name" value="Arrestin-like_C"/>
</dbReference>
<dbReference type="PANTHER" id="PTHR11188:SF17">
    <property type="entry name" value="FI21816P1"/>
    <property type="match status" value="1"/>
</dbReference>
<dbReference type="SMART" id="SM01017">
    <property type="entry name" value="Arrestin_C"/>
    <property type="match status" value="1"/>
</dbReference>
<dbReference type="EMBL" id="BAABUK010000005">
    <property type="protein sequence ID" value="GAA5809683.1"/>
    <property type="molecule type" value="Genomic_DNA"/>
</dbReference>
<organism evidence="2 3">
    <name type="scientific">Mucor flavus</name>
    <dbReference type="NCBI Taxonomy" id="439312"/>
    <lineage>
        <taxon>Eukaryota</taxon>
        <taxon>Fungi</taxon>
        <taxon>Fungi incertae sedis</taxon>
        <taxon>Mucoromycota</taxon>
        <taxon>Mucoromycotina</taxon>
        <taxon>Mucoromycetes</taxon>
        <taxon>Mucorales</taxon>
        <taxon>Mucorineae</taxon>
        <taxon>Mucoraceae</taxon>
        <taxon>Mucor</taxon>
    </lineage>
</organism>
<dbReference type="InterPro" id="IPR014756">
    <property type="entry name" value="Ig_E-set"/>
</dbReference>
<comment type="caution">
    <text evidence="2">The sequence shown here is derived from an EMBL/GenBank/DDBJ whole genome shotgun (WGS) entry which is preliminary data.</text>
</comment>
<evidence type="ECO:0000259" key="1">
    <source>
        <dbReference type="SMART" id="SM01017"/>
    </source>
</evidence>
<keyword evidence="3" id="KW-1185">Reference proteome</keyword>
<dbReference type="Proteomes" id="UP001473302">
    <property type="component" value="Unassembled WGS sequence"/>
</dbReference>
<evidence type="ECO:0000313" key="3">
    <source>
        <dbReference type="Proteomes" id="UP001473302"/>
    </source>
</evidence>
<accession>A0ABP9YS46</accession>
<sequence>MSTACSLSIELLPEFGWSIKNQPVYGPGSVFQGFVKLDFNTEIPVERIRLAFYAIETIPPFDISPGVLRSVRKTLFSVQSVLWDSKRTLNLSPKTNHVFPFTIQMPMVQFPPSIDHSTYKCCFQLIAILDTPTLDCTTIKEEVSILCMPFVETSLLKIPTFWNAKKRDLSAELRMVSQEFVPGDNISINLHVNNSSSKKRSTNSLQYVTVHIKLIQTLTVSTFDDVPDQSKTVATTSSKLLLINSLDGRGSYSDGDLSLKLPYDLCPSYNYSKLANISYRLQVTVEQKGPMGGIWNYSVSVDAISITVGTLGYGIRTSNELRLYSDIEESTSTIMSPQFMKAIAYEDALPLYDASKLPDYESTPIQSMATF</sequence>
<protein>
    <recommendedName>
        <fullName evidence="1">Arrestin C-terminal-like domain-containing protein</fullName>
    </recommendedName>
</protein>
<dbReference type="InterPro" id="IPR050357">
    <property type="entry name" value="Arrestin_domain-protein"/>
</dbReference>
<dbReference type="InterPro" id="IPR011022">
    <property type="entry name" value="Arrestin_C-like"/>
</dbReference>
<evidence type="ECO:0000313" key="2">
    <source>
        <dbReference type="EMBL" id="GAA5809683.1"/>
    </source>
</evidence>
<feature type="domain" description="Arrestin C-terminal-like" evidence="1">
    <location>
        <begin position="165"/>
        <end position="313"/>
    </location>
</feature>
<dbReference type="Gene3D" id="2.60.40.640">
    <property type="match status" value="2"/>
</dbReference>
<reference evidence="2 3" key="1">
    <citation type="submission" date="2024-04" db="EMBL/GenBank/DDBJ databases">
        <title>genome sequences of Mucor flavus KT1a and Helicostylum pulchrum KT1b strains isolated from the surface of a dry-aged beef.</title>
        <authorList>
            <person name="Toyotome T."/>
            <person name="Hosono M."/>
            <person name="Torimaru M."/>
            <person name="Fukuda K."/>
            <person name="Mikami N."/>
        </authorList>
    </citation>
    <scope>NUCLEOTIDE SEQUENCE [LARGE SCALE GENOMIC DNA]</scope>
    <source>
        <strain evidence="2 3">KT1a</strain>
    </source>
</reference>
<name>A0ABP9YS46_9FUNG</name>